<feature type="domain" description="vWA-MoxR associated protein N-terminal HTH" evidence="1">
    <location>
        <begin position="7"/>
        <end position="90"/>
    </location>
</feature>
<keyword evidence="3" id="KW-1185">Reference proteome</keyword>
<protein>
    <recommendedName>
        <fullName evidence="1">vWA-MoxR associated protein N-terminal HTH domain-containing protein</fullName>
    </recommendedName>
</protein>
<sequence>MSEEEFRVDEAIEVAGMAIFETTGKHLSDAEVLVLRGSWERQTYEQIALNTNYTANYLQRDIGAKLWKLLSKALQEPDIGKSNFREALKRRWRLRSISKESLTASPTPNLQPLIPYLSPNNQSLSLIEPEFPDGQVPLGSTFYVERPPIELQCYEEILQPGALIRIKALRQMGKTSLMSRVLDYAANQGCQTVRLNLRAERAIFVKLDKFLRWFCANVSRELELEPVLDDYWNENLFGSRQSCTMYFQAYLLEQIDSPLALALDEADWVFQYPEIAEEFFSLLREWYEEAKNLDIWQRLRVIVAYSTEVYIPLNIHQSPFNVGLPVELSEFSLQQVQDLAQRHRLDLADSQVNQLMAMVGGHPYLLRLALYRVRRQDVTLEQLLQDAPTEAGIYSDHLLRHLISLQKSLELRAAFKQVVTSNSPVQLKPMQVYQLQRMGLLQVQGNDVMPRCNLYRQYFCDRL</sequence>
<gene>
    <name evidence="2" type="ORF">Mic7113_6021</name>
</gene>
<dbReference type="STRING" id="1173027.Mic7113_6021"/>
<dbReference type="InterPro" id="IPR058651">
    <property type="entry name" value="HTH_VMAP-M9"/>
</dbReference>
<organism evidence="2 3">
    <name type="scientific">Allocoleopsis franciscana PCC 7113</name>
    <dbReference type="NCBI Taxonomy" id="1173027"/>
    <lineage>
        <taxon>Bacteria</taxon>
        <taxon>Bacillati</taxon>
        <taxon>Cyanobacteriota</taxon>
        <taxon>Cyanophyceae</taxon>
        <taxon>Coleofasciculales</taxon>
        <taxon>Coleofasciculaceae</taxon>
        <taxon>Allocoleopsis</taxon>
        <taxon>Allocoleopsis franciscana</taxon>
    </lineage>
</organism>
<dbReference type="Proteomes" id="UP000010471">
    <property type="component" value="Chromosome"/>
</dbReference>
<evidence type="ECO:0000259" key="1">
    <source>
        <dbReference type="Pfam" id="PF26355"/>
    </source>
</evidence>
<dbReference type="Pfam" id="PF26355">
    <property type="entry name" value="HTH_VMAP-M9"/>
    <property type="match status" value="1"/>
</dbReference>
<dbReference type="OrthoDB" id="502668at2"/>
<reference evidence="2 3" key="1">
    <citation type="submission" date="2012-06" db="EMBL/GenBank/DDBJ databases">
        <title>Finished chromosome of genome of Microcoleus sp. PCC 7113.</title>
        <authorList>
            <consortium name="US DOE Joint Genome Institute"/>
            <person name="Gugger M."/>
            <person name="Coursin T."/>
            <person name="Rippka R."/>
            <person name="Tandeau De Marsac N."/>
            <person name="Huntemann M."/>
            <person name="Wei C.-L."/>
            <person name="Han J."/>
            <person name="Detter J.C."/>
            <person name="Han C."/>
            <person name="Tapia R."/>
            <person name="Chen A."/>
            <person name="Kyrpides N."/>
            <person name="Mavromatis K."/>
            <person name="Markowitz V."/>
            <person name="Szeto E."/>
            <person name="Ivanova N."/>
            <person name="Pagani I."/>
            <person name="Pati A."/>
            <person name="Goodwin L."/>
            <person name="Nordberg H.P."/>
            <person name="Cantor M.N."/>
            <person name="Hua S.X."/>
            <person name="Woyke T."/>
            <person name="Kerfeld C.A."/>
        </authorList>
    </citation>
    <scope>NUCLEOTIDE SEQUENCE [LARGE SCALE GENOMIC DNA]</scope>
    <source>
        <strain evidence="2 3">PCC 7113</strain>
    </source>
</reference>
<dbReference type="HOGENOM" id="CLU_021307_2_1_3"/>
<dbReference type="Pfam" id="PF14516">
    <property type="entry name" value="AAA_35"/>
    <property type="match status" value="1"/>
</dbReference>
<dbReference type="KEGG" id="mic:Mic7113_6021"/>
<dbReference type="PATRIC" id="fig|1173027.3.peg.6669"/>
<dbReference type="EMBL" id="CP003630">
    <property type="protein sequence ID" value="AFZ21621.1"/>
    <property type="molecule type" value="Genomic_DNA"/>
</dbReference>
<dbReference type="SUPFAM" id="SSF52540">
    <property type="entry name" value="P-loop containing nucleoside triphosphate hydrolases"/>
    <property type="match status" value="1"/>
</dbReference>
<dbReference type="InterPro" id="IPR027417">
    <property type="entry name" value="P-loop_NTPase"/>
</dbReference>
<accession>K9WP97</accession>
<name>K9WP97_9CYAN</name>
<evidence type="ECO:0000313" key="2">
    <source>
        <dbReference type="EMBL" id="AFZ21621.1"/>
    </source>
</evidence>
<dbReference type="Gene3D" id="3.40.50.300">
    <property type="entry name" value="P-loop containing nucleotide triphosphate hydrolases"/>
    <property type="match status" value="1"/>
</dbReference>
<evidence type="ECO:0000313" key="3">
    <source>
        <dbReference type="Proteomes" id="UP000010471"/>
    </source>
</evidence>
<proteinExistence type="predicted"/>
<dbReference type="AlphaFoldDB" id="K9WP97"/>
<dbReference type="RefSeq" id="WP_015185750.1">
    <property type="nucleotide sequence ID" value="NC_019738.1"/>
</dbReference>
<dbReference type="eggNOG" id="COG1672">
    <property type="taxonomic scope" value="Bacteria"/>
</dbReference>